<proteinExistence type="predicted"/>
<evidence type="ECO:0000256" key="2">
    <source>
        <dbReference type="SAM" id="SignalP"/>
    </source>
</evidence>
<dbReference type="EMBL" id="JBHSOC010000148">
    <property type="protein sequence ID" value="MFC5647274.1"/>
    <property type="molecule type" value="Genomic_DNA"/>
</dbReference>
<dbReference type="Proteomes" id="UP001596066">
    <property type="component" value="Unassembled WGS sequence"/>
</dbReference>
<protein>
    <recommendedName>
        <fullName evidence="5">Proteinase inhibitor I42 chagasin domain-containing protein</fullName>
    </recommendedName>
</protein>
<reference evidence="4" key="1">
    <citation type="journal article" date="2019" name="Int. J. Syst. Evol. Microbiol.">
        <title>The Global Catalogue of Microorganisms (GCM) 10K type strain sequencing project: providing services to taxonomists for standard genome sequencing and annotation.</title>
        <authorList>
            <consortium name="The Broad Institute Genomics Platform"/>
            <consortium name="The Broad Institute Genome Sequencing Center for Infectious Disease"/>
            <person name="Wu L."/>
            <person name="Ma J."/>
        </authorList>
    </citation>
    <scope>NUCLEOTIDE SEQUENCE [LARGE SCALE GENOMIC DNA]</scope>
    <source>
        <strain evidence="4">CGMCC 4.1622</strain>
    </source>
</reference>
<keyword evidence="2" id="KW-0732">Signal</keyword>
<keyword evidence="4" id="KW-1185">Reference proteome</keyword>
<name>A0ABW0VR67_9ACTN</name>
<dbReference type="RefSeq" id="WP_346141496.1">
    <property type="nucleotide sequence ID" value="NZ_BAAAUA010000004.1"/>
</dbReference>
<comment type="caution">
    <text evidence="3">The sequence shown here is derived from an EMBL/GenBank/DDBJ whole genome shotgun (WGS) entry which is preliminary data.</text>
</comment>
<feature type="chain" id="PRO_5046281277" description="Proteinase inhibitor I42 chagasin domain-containing protein" evidence="2">
    <location>
        <begin position="24"/>
        <end position="146"/>
    </location>
</feature>
<evidence type="ECO:0000256" key="1">
    <source>
        <dbReference type="SAM" id="MobiDB-lite"/>
    </source>
</evidence>
<sequence>MKTVPLKAILALGLAVLGPVALTACGPSGASGPVTAAGAAPVALDEGANHTRVTVAVGATVRTDLHSTYWSPVTSSDPNLLAPTGAPSTSAVPSCRPGAGCGTVTTGFVARATGSVRLTARRTSCGEAKPCPPDQQDYTVDVDITP</sequence>
<feature type="region of interest" description="Disordered" evidence="1">
    <location>
        <begin position="73"/>
        <end position="95"/>
    </location>
</feature>
<evidence type="ECO:0000313" key="3">
    <source>
        <dbReference type="EMBL" id="MFC5647274.1"/>
    </source>
</evidence>
<dbReference type="PROSITE" id="PS51257">
    <property type="entry name" value="PROKAR_LIPOPROTEIN"/>
    <property type="match status" value="1"/>
</dbReference>
<feature type="region of interest" description="Disordered" evidence="1">
    <location>
        <begin position="124"/>
        <end position="146"/>
    </location>
</feature>
<gene>
    <name evidence="3" type="ORF">ACFPZF_38800</name>
</gene>
<accession>A0ABW0VR67</accession>
<organism evidence="3 4">
    <name type="scientific">Kitasatospora cinereorecta</name>
    <dbReference type="NCBI Taxonomy" id="285560"/>
    <lineage>
        <taxon>Bacteria</taxon>
        <taxon>Bacillati</taxon>
        <taxon>Actinomycetota</taxon>
        <taxon>Actinomycetes</taxon>
        <taxon>Kitasatosporales</taxon>
        <taxon>Streptomycetaceae</taxon>
        <taxon>Kitasatospora</taxon>
    </lineage>
</organism>
<evidence type="ECO:0000313" key="4">
    <source>
        <dbReference type="Proteomes" id="UP001596066"/>
    </source>
</evidence>
<feature type="signal peptide" evidence="2">
    <location>
        <begin position="1"/>
        <end position="23"/>
    </location>
</feature>
<evidence type="ECO:0008006" key="5">
    <source>
        <dbReference type="Google" id="ProtNLM"/>
    </source>
</evidence>